<reference evidence="3 4" key="1">
    <citation type="journal article" date="2018" name="IMA Fungus">
        <title>IMA Genome-F 9: Draft genome sequence of Annulohypoxylon stygium, Aspergillus mulundensis, Berkeleyomyces basicola (syn. Thielaviopsis basicola), Ceratocystis smalleyi, two Cercospora beticola strains, Coleophoma cylindrospora, Fusarium fracticaudum, Phialophora cf. hyalina, and Morchella septimelata.</title>
        <authorList>
            <person name="Wingfield B.D."/>
            <person name="Bills G.F."/>
            <person name="Dong Y."/>
            <person name="Huang W."/>
            <person name="Nel W.J."/>
            <person name="Swalarsk-Parry B.S."/>
            <person name="Vaghefi N."/>
            <person name="Wilken P.M."/>
            <person name="An Z."/>
            <person name="de Beer Z.W."/>
            <person name="De Vos L."/>
            <person name="Chen L."/>
            <person name="Duong T.A."/>
            <person name="Gao Y."/>
            <person name="Hammerbacher A."/>
            <person name="Kikkert J.R."/>
            <person name="Li Y."/>
            <person name="Li H."/>
            <person name="Li K."/>
            <person name="Li Q."/>
            <person name="Liu X."/>
            <person name="Ma X."/>
            <person name="Naidoo K."/>
            <person name="Pethybridge S.J."/>
            <person name="Sun J."/>
            <person name="Steenkamp E.T."/>
            <person name="van der Nest M.A."/>
            <person name="van Wyk S."/>
            <person name="Wingfield M.J."/>
            <person name="Xiong C."/>
            <person name="Yue Q."/>
            <person name="Zhang X."/>
        </authorList>
    </citation>
    <scope>NUCLEOTIDE SEQUENCE [LARGE SCALE GENOMIC DNA]</scope>
    <source>
        <strain evidence="3 4">BP 5553</strain>
    </source>
</reference>
<keyword evidence="2" id="KW-0812">Transmembrane</keyword>
<name>A0A370TZG3_9HELO</name>
<evidence type="ECO:0000256" key="2">
    <source>
        <dbReference type="SAM" id="Phobius"/>
    </source>
</evidence>
<dbReference type="OrthoDB" id="3596604at2759"/>
<keyword evidence="2" id="KW-1133">Transmembrane helix</keyword>
<comment type="caution">
    <text evidence="3">The sequence shown here is derived from an EMBL/GenBank/DDBJ whole genome shotgun (WGS) entry which is preliminary data.</text>
</comment>
<dbReference type="Proteomes" id="UP000254866">
    <property type="component" value="Unassembled WGS sequence"/>
</dbReference>
<sequence>MASGPGYNPVSTFSPFGDEPTVYQSPATYSQQWNPPHGDLGHAGIEMSDSLRPQAPIHQDQKGPEYSTAPTLFSNARHSGESQSFLHDPANRLDTTYNAHHVPYKDHTGRQFRHILIGMSTRWFITAGLCAAYIFAIIWWHNRGPQSETQKRLHNALTTAVSIALGLNVASAFKDVALNMRWVILSTRRRTLVELDLVLNADSLMKLGELAFSARRPAVVVGCVLWLLINILAQVGIAVLSLTYGWEVDYSGVLMKHGNVSIPDMSQFFPQNPGSKITLQDEEYAAHLYGALGANYGLNYTDFMPKAGDIYDNNAASIWYSNKTQTIEFIFADSPTGAMSAGQFSIYTDRKVSVTWKCEAHEVTEHGDGSSSNITVAQLGDVYVSRTVPDAMTIFTNTSAPGSNVCGPRCSVVEAFESSGTDPWYYRCNITVGKTVNDPRNISYISDSMASIATTSIAEIGYTDHPGQEAQIYPHGSVWGAPLKGSVDEMGLTIACYALGSIAGAAFFNPSTSYVGMAPSAGQCLVIGHPIPFYTVVGLICGCHLLFVVITAVLSNRVKVGPDTHLNMSLLLRPIADALHGVGSGRKNTALKDAKKSTYARYEKTPNGRWVLSMT</sequence>
<feature type="region of interest" description="Disordered" evidence="1">
    <location>
        <begin position="1"/>
        <end position="27"/>
    </location>
</feature>
<feature type="transmembrane region" description="Helical" evidence="2">
    <location>
        <begin position="123"/>
        <end position="141"/>
    </location>
</feature>
<proteinExistence type="predicted"/>
<gene>
    <name evidence="3" type="ORF">BP5553_00879</name>
</gene>
<feature type="transmembrane region" description="Helical" evidence="2">
    <location>
        <begin position="219"/>
        <end position="246"/>
    </location>
</feature>
<dbReference type="AlphaFoldDB" id="A0A370TZG3"/>
<dbReference type="RefSeq" id="XP_031873556.1">
    <property type="nucleotide sequence ID" value="XM_032009502.1"/>
</dbReference>
<evidence type="ECO:0000256" key="1">
    <source>
        <dbReference type="SAM" id="MobiDB-lite"/>
    </source>
</evidence>
<keyword evidence="4" id="KW-1185">Reference proteome</keyword>
<organism evidence="3 4">
    <name type="scientific">Venustampulla echinocandica</name>
    <dbReference type="NCBI Taxonomy" id="2656787"/>
    <lineage>
        <taxon>Eukaryota</taxon>
        <taxon>Fungi</taxon>
        <taxon>Dikarya</taxon>
        <taxon>Ascomycota</taxon>
        <taxon>Pezizomycotina</taxon>
        <taxon>Leotiomycetes</taxon>
        <taxon>Helotiales</taxon>
        <taxon>Pleuroascaceae</taxon>
        <taxon>Venustampulla</taxon>
    </lineage>
</organism>
<dbReference type="GeneID" id="43593728"/>
<feature type="transmembrane region" description="Helical" evidence="2">
    <location>
        <begin position="153"/>
        <end position="173"/>
    </location>
</feature>
<protein>
    <submittedName>
        <fullName evidence="3">Uncharacterized protein</fullName>
    </submittedName>
</protein>
<dbReference type="EMBL" id="NPIC01000001">
    <property type="protein sequence ID" value="RDL40900.1"/>
    <property type="molecule type" value="Genomic_DNA"/>
</dbReference>
<feature type="transmembrane region" description="Helical" evidence="2">
    <location>
        <begin position="533"/>
        <end position="554"/>
    </location>
</feature>
<accession>A0A370TZG3</accession>
<evidence type="ECO:0000313" key="3">
    <source>
        <dbReference type="EMBL" id="RDL40900.1"/>
    </source>
</evidence>
<keyword evidence="2" id="KW-0472">Membrane</keyword>
<evidence type="ECO:0000313" key="4">
    <source>
        <dbReference type="Proteomes" id="UP000254866"/>
    </source>
</evidence>